<dbReference type="InterPro" id="IPR057744">
    <property type="entry name" value="OTAase-like"/>
</dbReference>
<evidence type="ECO:0000313" key="3">
    <source>
        <dbReference type="EMBL" id="SET62644.1"/>
    </source>
</evidence>
<dbReference type="EMBL" id="FOHK01000010">
    <property type="protein sequence ID" value="SET62644.1"/>
    <property type="molecule type" value="Genomic_DNA"/>
</dbReference>
<name>A0A1I0FWJ9_THASX</name>
<dbReference type="PANTHER" id="PTHR43135">
    <property type="entry name" value="ALPHA-D-RIBOSE 1-METHYLPHOSPHONATE 5-TRIPHOSPHATE DIPHOSPHATASE"/>
    <property type="match status" value="1"/>
</dbReference>
<evidence type="ECO:0000256" key="1">
    <source>
        <dbReference type="SAM" id="SignalP"/>
    </source>
</evidence>
<sequence length="430" mass="46241">MIMFKSYVVTLICVLTIIALPSNAEQQSTIIKAKGYLDVVTGKVVSPAVIQIEQGKIKAINPTPMPSEATVIDLNDQILLPGFMDMHTHLDLDFDGTWDTIFTKENASKGALRALRNAELTLNAGFTTVRNMGQGHITQELINVALEEAKEEGWVNTPDIFAAGHMVTINGGHGDITMAYSEGLIEVGAKHGVVNSPDDVVEAVRYQIKHGAKVIKIHATAGVLSLEKSVGAQQLSDEEMRAAVEEAHRHHIKVGAHAHGTEGIIAAIRAGVDSIEHGSLIDKRAIELMIDRGVYLVPTTGLIEYIQPLLSKMDPTMKRKAEYVLPLAKQRLKQAIDADVKIAVGSDSPIIPHGKNAAEIVALVDRGMTPLNAIQAATINGAELLGVDDRGQIQEGLKADIIAVSANPLEQIDAVMQVNFVMKSGVVVKQ</sequence>
<reference evidence="3 4" key="1">
    <citation type="submission" date="2016-10" db="EMBL/GenBank/DDBJ databases">
        <authorList>
            <person name="de Groot N.N."/>
        </authorList>
    </citation>
    <scope>NUCLEOTIDE SEQUENCE [LARGE SCALE GENOMIC DNA]</scope>
    <source>
        <strain evidence="3 4">DSM 19706</strain>
    </source>
</reference>
<dbReference type="InterPro" id="IPR011059">
    <property type="entry name" value="Metal-dep_hydrolase_composite"/>
</dbReference>
<feature type="domain" description="Amidohydrolase-related" evidence="2">
    <location>
        <begin position="78"/>
        <end position="428"/>
    </location>
</feature>
<feature type="signal peptide" evidence="1">
    <location>
        <begin position="1"/>
        <end position="24"/>
    </location>
</feature>
<dbReference type="SUPFAM" id="SSF51338">
    <property type="entry name" value="Composite domain of metallo-dependent hydrolases"/>
    <property type="match status" value="1"/>
</dbReference>
<dbReference type="Gene3D" id="3.20.20.140">
    <property type="entry name" value="Metal-dependent hydrolases"/>
    <property type="match status" value="1"/>
</dbReference>
<dbReference type="STRING" id="349064.SAMN05660429_02255"/>
<dbReference type="InterPro" id="IPR032466">
    <property type="entry name" value="Metal_Hydrolase"/>
</dbReference>
<dbReference type="AlphaFoldDB" id="A0A1I0FWJ9"/>
<organism evidence="3 4">
    <name type="scientific">Thalassotalea agarivorans</name>
    <name type="common">Thalassomonas agarivorans</name>
    <dbReference type="NCBI Taxonomy" id="349064"/>
    <lineage>
        <taxon>Bacteria</taxon>
        <taxon>Pseudomonadati</taxon>
        <taxon>Pseudomonadota</taxon>
        <taxon>Gammaproteobacteria</taxon>
        <taxon>Alteromonadales</taxon>
        <taxon>Colwelliaceae</taxon>
        <taxon>Thalassotalea</taxon>
    </lineage>
</organism>
<keyword evidence="1" id="KW-0732">Signal</keyword>
<dbReference type="Proteomes" id="UP000199308">
    <property type="component" value="Unassembled WGS sequence"/>
</dbReference>
<dbReference type="InterPro" id="IPR051781">
    <property type="entry name" value="Metallo-dep_Hydrolase"/>
</dbReference>
<evidence type="ECO:0000259" key="2">
    <source>
        <dbReference type="Pfam" id="PF01979"/>
    </source>
</evidence>
<dbReference type="GO" id="GO:0016810">
    <property type="term" value="F:hydrolase activity, acting on carbon-nitrogen (but not peptide) bonds"/>
    <property type="evidence" value="ECO:0007669"/>
    <property type="project" value="InterPro"/>
</dbReference>
<dbReference type="Pfam" id="PF01979">
    <property type="entry name" value="Amidohydro_1"/>
    <property type="match status" value="1"/>
</dbReference>
<dbReference type="InterPro" id="IPR006680">
    <property type="entry name" value="Amidohydro-rel"/>
</dbReference>
<dbReference type="SUPFAM" id="SSF51556">
    <property type="entry name" value="Metallo-dependent hydrolases"/>
    <property type="match status" value="1"/>
</dbReference>
<evidence type="ECO:0000313" key="4">
    <source>
        <dbReference type="Proteomes" id="UP000199308"/>
    </source>
</evidence>
<proteinExistence type="predicted"/>
<dbReference type="CDD" id="cd01299">
    <property type="entry name" value="Met_dep_hydrolase_A"/>
    <property type="match status" value="1"/>
</dbReference>
<protein>
    <submittedName>
        <fullName evidence="3">Imidazolonepropionase</fullName>
    </submittedName>
</protein>
<dbReference type="Gene3D" id="2.30.40.10">
    <property type="entry name" value="Urease, subunit C, domain 1"/>
    <property type="match status" value="1"/>
</dbReference>
<accession>A0A1I0FWJ9</accession>
<keyword evidence="4" id="KW-1185">Reference proteome</keyword>
<dbReference type="PANTHER" id="PTHR43135:SF3">
    <property type="entry name" value="ALPHA-D-RIBOSE 1-METHYLPHOSPHONATE 5-TRIPHOSPHATE DIPHOSPHATASE"/>
    <property type="match status" value="1"/>
</dbReference>
<feature type="chain" id="PRO_5011721160" evidence="1">
    <location>
        <begin position="25"/>
        <end position="430"/>
    </location>
</feature>
<gene>
    <name evidence="3" type="ORF">SAMN05660429_02255</name>
</gene>